<reference evidence="2" key="2">
    <citation type="submission" date="2021-08" db="EMBL/GenBank/DDBJ databases">
        <authorList>
            <person name="Gostincar C."/>
            <person name="Sun X."/>
            <person name="Song Z."/>
            <person name="Gunde-Cimerman N."/>
        </authorList>
    </citation>
    <scope>NUCLEOTIDE SEQUENCE</scope>
    <source>
        <strain evidence="2">EXF-8016</strain>
    </source>
</reference>
<organism evidence="2 3">
    <name type="scientific">Aureobasidium melanogenum</name>
    <name type="common">Aureobasidium pullulans var. melanogenum</name>
    <dbReference type="NCBI Taxonomy" id="46634"/>
    <lineage>
        <taxon>Eukaryota</taxon>
        <taxon>Fungi</taxon>
        <taxon>Dikarya</taxon>
        <taxon>Ascomycota</taxon>
        <taxon>Pezizomycotina</taxon>
        <taxon>Dothideomycetes</taxon>
        <taxon>Dothideomycetidae</taxon>
        <taxon>Dothideales</taxon>
        <taxon>Saccotheciaceae</taxon>
        <taxon>Aureobasidium</taxon>
    </lineage>
</organism>
<evidence type="ECO:0000313" key="3">
    <source>
        <dbReference type="Proteomes" id="UP000767238"/>
    </source>
</evidence>
<dbReference type="OrthoDB" id="3916633at2759"/>
<proteinExistence type="predicted"/>
<accession>A0A9P8G8X4</accession>
<feature type="non-terminal residue" evidence="2">
    <location>
        <position position="1"/>
    </location>
</feature>
<protein>
    <submittedName>
        <fullName evidence="2">Uncharacterized protein</fullName>
    </submittedName>
</protein>
<feature type="chain" id="PRO_5040246519" evidence="1">
    <location>
        <begin position="16"/>
        <end position="172"/>
    </location>
</feature>
<sequence length="172" mass="18276">MKLLSALTLTTAATASSFTQPSFGNNSATTNNTTTNGTLINTNNRIKTGISCGPGNGVWVLGGIYHSLVDEFCLGVEASDISDGYMQSDTYLTELSPQGKALQGDAGKIIFVIKNNGETPAYHIYDWIEDCAVPLKALMDQDCAGERGDTRGGTNTVGKIVFEATIKKGDIW</sequence>
<evidence type="ECO:0000256" key="1">
    <source>
        <dbReference type="SAM" id="SignalP"/>
    </source>
</evidence>
<gene>
    <name evidence="2" type="ORF">KCV03_g9651</name>
</gene>
<name>A0A9P8G8X4_AURME</name>
<feature type="signal peptide" evidence="1">
    <location>
        <begin position="1"/>
        <end position="15"/>
    </location>
</feature>
<dbReference type="Proteomes" id="UP000767238">
    <property type="component" value="Unassembled WGS sequence"/>
</dbReference>
<dbReference type="AlphaFoldDB" id="A0A9P8G8X4"/>
<keyword evidence="1" id="KW-0732">Signal</keyword>
<comment type="caution">
    <text evidence="2">The sequence shown here is derived from an EMBL/GenBank/DDBJ whole genome shotgun (WGS) entry which is preliminary data.</text>
</comment>
<dbReference type="EMBL" id="JAHFYH010000134">
    <property type="protein sequence ID" value="KAH0211617.1"/>
    <property type="molecule type" value="Genomic_DNA"/>
</dbReference>
<reference evidence="2" key="1">
    <citation type="journal article" date="2021" name="J Fungi (Basel)">
        <title>Virulence traits and population genomics of the black yeast Aureobasidium melanogenum.</title>
        <authorList>
            <person name="Cernosa A."/>
            <person name="Sun X."/>
            <person name="Gostincar C."/>
            <person name="Fang C."/>
            <person name="Gunde-Cimerman N."/>
            <person name="Song Z."/>
        </authorList>
    </citation>
    <scope>NUCLEOTIDE SEQUENCE</scope>
    <source>
        <strain evidence="2">EXF-8016</strain>
    </source>
</reference>
<evidence type="ECO:0000313" key="2">
    <source>
        <dbReference type="EMBL" id="KAH0211617.1"/>
    </source>
</evidence>